<dbReference type="CDD" id="cd00223">
    <property type="entry name" value="TOPRIM_TopoIIB_SPO"/>
    <property type="match status" value="1"/>
</dbReference>
<dbReference type="GO" id="GO:0046872">
    <property type="term" value="F:metal ion binding"/>
    <property type="evidence" value="ECO:0007669"/>
    <property type="project" value="UniProtKB-KW"/>
</dbReference>
<comment type="cofactor">
    <cofactor evidence="2">
        <name>Mg(2+)</name>
        <dbReference type="ChEBI" id="CHEBI:18420"/>
    </cofactor>
</comment>
<keyword evidence="11 15" id="KW-0413">Isomerase</keyword>
<evidence type="ECO:0000256" key="4">
    <source>
        <dbReference type="ARBA" id="ARBA00012895"/>
    </source>
</evidence>
<accession>A0A098E993</accession>
<feature type="domain" description="Topoisomerase 6 subunit A/Spo11 TOPRIM" evidence="14">
    <location>
        <begin position="196"/>
        <end position="365"/>
    </location>
</feature>
<dbReference type="EC" id="5.6.2.2" evidence="4"/>
<evidence type="ECO:0000256" key="7">
    <source>
        <dbReference type="ARBA" id="ARBA00022840"/>
    </source>
</evidence>
<evidence type="ECO:0000256" key="1">
    <source>
        <dbReference type="ARBA" id="ARBA00000185"/>
    </source>
</evidence>
<evidence type="ECO:0000259" key="12">
    <source>
        <dbReference type="Pfam" id="PF04406"/>
    </source>
</evidence>
<dbReference type="Pfam" id="PF20768">
    <property type="entry name" value="Topo_VI_alpha"/>
    <property type="match status" value="1"/>
</dbReference>
<keyword evidence="6" id="KW-0547">Nucleotide-binding</keyword>
<dbReference type="PROSITE" id="PS52041">
    <property type="entry name" value="TOPO_IIB"/>
    <property type="match status" value="1"/>
</dbReference>
<comment type="similarity">
    <text evidence="3">Belongs to the TOP6A family.</text>
</comment>
<name>A0A098E993_9ZZZZ</name>
<evidence type="ECO:0000256" key="5">
    <source>
        <dbReference type="ARBA" id="ARBA00022723"/>
    </source>
</evidence>
<evidence type="ECO:0000313" key="15">
    <source>
        <dbReference type="EMBL" id="CEG12583.1"/>
    </source>
</evidence>
<dbReference type="GO" id="GO:0005524">
    <property type="term" value="F:ATP binding"/>
    <property type="evidence" value="ECO:0007669"/>
    <property type="project" value="UniProtKB-KW"/>
</dbReference>
<dbReference type="Pfam" id="PF04406">
    <property type="entry name" value="TP6A_N"/>
    <property type="match status" value="1"/>
</dbReference>
<evidence type="ECO:0000256" key="3">
    <source>
        <dbReference type="ARBA" id="ARBA00006559"/>
    </source>
</evidence>
<evidence type="ECO:0000256" key="2">
    <source>
        <dbReference type="ARBA" id="ARBA00001946"/>
    </source>
</evidence>
<organism evidence="15">
    <name type="scientific">groundwater metagenome</name>
    <dbReference type="NCBI Taxonomy" id="717931"/>
    <lineage>
        <taxon>unclassified sequences</taxon>
        <taxon>metagenomes</taxon>
        <taxon>ecological metagenomes</taxon>
    </lineage>
</organism>
<evidence type="ECO:0000256" key="6">
    <source>
        <dbReference type="ARBA" id="ARBA00022741"/>
    </source>
</evidence>
<dbReference type="PRINTS" id="PR01552">
    <property type="entry name" value="TPISMRASE6A"/>
</dbReference>
<feature type="domain" description="Spo11/DNA topoisomerase VI subunit A N-terminal" evidence="12">
    <location>
        <begin position="77"/>
        <end position="147"/>
    </location>
</feature>
<evidence type="ECO:0000259" key="14">
    <source>
        <dbReference type="Pfam" id="PF21180"/>
    </source>
</evidence>
<gene>
    <name evidence="15" type="primary">top6A</name>
    <name evidence="15" type="ORF">MSIBF_A2490003</name>
</gene>
<keyword evidence="10" id="KW-0238">DNA-binding</keyword>
<dbReference type="InterPro" id="IPR049333">
    <property type="entry name" value="Topo_VI_alpha"/>
</dbReference>
<evidence type="ECO:0000256" key="10">
    <source>
        <dbReference type="ARBA" id="ARBA00023125"/>
    </source>
</evidence>
<sequence>MKTDAEIANSKISNANVEMKIRNLGNFVIDVLNTNQSPYFDIPVRTLGNVEFDAENLKIVMKDKKSRRNFLNIAHTRKFTQTLSAAAVIYKELLQTEKTTSLRDLFYMLKRTIPDTKINLVDEQIESDNAVEDLELLLDDLRENLHVNAKKKGSVAGNVVIKDEDDIIAWNKMGSGGWAVPSNVENIEFKDVDAKFVLFMEKDAVWNRLNEDKFWKKNNCIIIESGGQTTRGVRRLIQRLNKEFSLPIYVLVDFDPWGIYIYSVIKYGSIGLSHLSDMLSTPKCKFLGLNGNDIEKYGLKKHLIKLKDVDLQRLDEMKNYVWFKDKNDWREQFDIMKKFGAKAEIEALSARGISFITEKYLPEKIANKEFLD</sequence>
<dbReference type="PANTHER" id="PTHR10848:SF0">
    <property type="entry name" value="MEIOTIC RECOMBINATION PROTEIN SPO11"/>
    <property type="match status" value="1"/>
</dbReference>
<keyword evidence="9" id="KW-0799">Topoisomerase</keyword>
<dbReference type="Gene3D" id="1.10.10.10">
    <property type="entry name" value="Winged helix-like DNA-binding domain superfamily/Winged helix DNA-binding domain"/>
    <property type="match status" value="1"/>
</dbReference>
<keyword evidence="5" id="KW-0479">Metal-binding</keyword>
<dbReference type="GO" id="GO:0003677">
    <property type="term" value="F:DNA binding"/>
    <property type="evidence" value="ECO:0007669"/>
    <property type="project" value="UniProtKB-KW"/>
</dbReference>
<evidence type="ECO:0000256" key="11">
    <source>
        <dbReference type="ARBA" id="ARBA00023235"/>
    </source>
</evidence>
<protein>
    <recommendedName>
        <fullName evidence="4">DNA topoisomerase (ATP-hydrolyzing)</fullName>
        <ecNumber evidence="4">5.6.2.2</ecNumber>
    </recommendedName>
</protein>
<dbReference type="GO" id="GO:0005694">
    <property type="term" value="C:chromosome"/>
    <property type="evidence" value="ECO:0007669"/>
    <property type="project" value="InterPro"/>
</dbReference>
<feature type="domain" description="Type II DNA topoisomerase VI subunit A all-beta" evidence="13">
    <location>
        <begin position="153"/>
        <end position="193"/>
    </location>
</feature>
<reference evidence="15" key="1">
    <citation type="submission" date="2014-09" db="EMBL/GenBank/DDBJ databases">
        <authorList>
            <person name="Probst J Alexander"/>
        </authorList>
    </citation>
    <scope>NUCLEOTIDE SEQUENCE</scope>
</reference>
<dbReference type="InterPro" id="IPR004085">
    <property type="entry name" value="TopoVI_A"/>
</dbReference>
<dbReference type="Pfam" id="PF21180">
    <property type="entry name" value="TOP6A-Spo11_Toprim"/>
    <property type="match status" value="1"/>
</dbReference>
<dbReference type="SUPFAM" id="SSF56726">
    <property type="entry name" value="DNA topoisomerase IV, alpha subunit"/>
    <property type="match status" value="1"/>
</dbReference>
<keyword evidence="8" id="KW-0460">Magnesium</keyword>
<evidence type="ECO:0000259" key="13">
    <source>
        <dbReference type="Pfam" id="PF20768"/>
    </source>
</evidence>
<dbReference type="InterPro" id="IPR002815">
    <property type="entry name" value="Spo11/TopoVI_A"/>
</dbReference>
<dbReference type="HAMAP" id="MF_00132">
    <property type="entry name" value="Top6A"/>
    <property type="match status" value="1"/>
</dbReference>
<dbReference type="PANTHER" id="PTHR10848">
    <property type="entry name" value="MEIOTIC RECOMBINATION PROTEIN SPO11"/>
    <property type="match status" value="1"/>
</dbReference>
<dbReference type="InterPro" id="IPR036078">
    <property type="entry name" value="Spo11/TopoVI_A_sf"/>
</dbReference>
<evidence type="ECO:0000256" key="8">
    <source>
        <dbReference type="ARBA" id="ARBA00022842"/>
    </source>
</evidence>
<keyword evidence="7" id="KW-0067">ATP-binding</keyword>
<evidence type="ECO:0000256" key="9">
    <source>
        <dbReference type="ARBA" id="ARBA00023029"/>
    </source>
</evidence>
<dbReference type="InterPro" id="IPR034136">
    <property type="entry name" value="TOPRIM_Topo6A/Spo11"/>
</dbReference>
<dbReference type="PRINTS" id="PR01550">
    <property type="entry name" value="TOP6AFAMILY"/>
</dbReference>
<dbReference type="Gene3D" id="3.40.1360.10">
    <property type="match status" value="1"/>
</dbReference>
<dbReference type="GO" id="GO:0003918">
    <property type="term" value="F:DNA topoisomerase type II (double strand cut, ATP-hydrolyzing) activity"/>
    <property type="evidence" value="ECO:0007669"/>
    <property type="project" value="UniProtKB-EC"/>
</dbReference>
<dbReference type="AlphaFoldDB" id="A0A098E993"/>
<proteinExistence type="inferred from homology"/>
<dbReference type="InterPro" id="IPR013049">
    <property type="entry name" value="Spo11/TopoVI_A_N"/>
</dbReference>
<dbReference type="GO" id="GO:0006265">
    <property type="term" value="P:DNA topological change"/>
    <property type="evidence" value="ECO:0007669"/>
    <property type="project" value="InterPro"/>
</dbReference>
<dbReference type="InterPro" id="IPR036388">
    <property type="entry name" value="WH-like_DNA-bd_sf"/>
</dbReference>
<dbReference type="EMBL" id="CCXY01000167">
    <property type="protein sequence ID" value="CEG12583.1"/>
    <property type="molecule type" value="Genomic_DNA"/>
</dbReference>
<comment type="catalytic activity">
    <reaction evidence="1">
        <text>ATP-dependent breakage, passage and rejoining of double-stranded DNA.</text>
        <dbReference type="EC" id="5.6.2.2"/>
    </reaction>
</comment>